<dbReference type="EMBL" id="JASJUT010000003">
    <property type="protein sequence ID" value="MDK2595547.1"/>
    <property type="molecule type" value="Genomic_DNA"/>
</dbReference>
<dbReference type="Pfam" id="PF17963">
    <property type="entry name" value="Big_9"/>
    <property type="match status" value="1"/>
</dbReference>
<proteinExistence type="predicted"/>
<reference evidence="2 3" key="1">
    <citation type="submission" date="2023-05" db="EMBL/GenBank/DDBJ databases">
        <title>Pseudoalteromonas ardens sp. nov., Pseudoalteromonas obscura sp. nov., and Pseudoalteromonas umbrosa sp. nov., isolated from the coral Montipora capitata.</title>
        <authorList>
            <person name="Thomas E.M."/>
            <person name="Smith E.M."/>
            <person name="Papke E."/>
            <person name="Shlafstein M.D."/>
            <person name="Oline D.K."/>
            <person name="Videau P."/>
            <person name="Saw J.H."/>
            <person name="Strangman W.K."/>
            <person name="Ushijima B."/>
        </authorList>
    </citation>
    <scope>NUCLEOTIDE SEQUENCE [LARGE SCALE GENOMIC DNA]</scope>
    <source>
        <strain evidence="2 3">P94</strain>
    </source>
</reference>
<dbReference type="Gene3D" id="2.60.40.3440">
    <property type="match status" value="1"/>
</dbReference>
<dbReference type="RefSeq" id="WP_284137206.1">
    <property type="nucleotide sequence ID" value="NZ_JASJUT010000003.1"/>
</dbReference>
<feature type="signal peptide" evidence="1">
    <location>
        <begin position="1"/>
        <end position="24"/>
    </location>
</feature>
<name>A0ABT7EKK0_9GAMM</name>
<dbReference type="Proteomes" id="UP001231915">
    <property type="component" value="Unassembled WGS sequence"/>
</dbReference>
<feature type="chain" id="PRO_5047373820" evidence="1">
    <location>
        <begin position="25"/>
        <end position="242"/>
    </location>
</feature>
<accession>A0ABT7EKK0</accession>
<gene>
    <name evidence="2" type="ORF">QNM18_10865</name>
</gene>
<evidence type="ECO:0000313" key="3">
    <source>
        <dbReference type="Proteomes" id="UP001231915"/>
    </source>
</evidence>
<keyword evidence="3" id="KW-1185">Reference proteome</keyword>
<organism evidence="2 3">
    <name type="scientific">Pseudoalteromonas obscura</name>
    <dbReference type="NCBI Taxonomy" id="3048491"/>
    <lineage>
        <taxon>Bacteria</taxon>
        <taxon>Pseudomonadati</taxon>
        <taxon>Pseudomonadota</taxon>
        <taxon>Gammaproteobacteria</taxon>
        <taxon>Alteromonadales</taxon>
        <taxon>Pseudoalteromonadaceae</taxon>
        <taxon>Pseudoalteromonas</taxon>
    </lineage>
</organism>
<sequence>MIKNTYKALIALAGSTLLMSTAQAAPVLNKAIHEFNAGLYIQEEFNILKDDNVTDPNYASQELRIQLSPDKSYSQIGFYDKIRTQYGQAIAYNTVDRRWLKFKGKVLYFAAVSDGTNKFETIPFRVLNPAGEASEWGEIRISLDNAFDGHYDVYPSDDFSQTSMGQPVAIDVKANDSDVPYYFGVEVYASAANGRVTVNNDKTITYTPNAGFVGQDSFKYRIKGNNLYDISSAPATVTVDVN</sequence>
<evidence type="ECO:0000256" key="1">
    <source>
        <dbReference type="SAM" id="SignalP"/>
    </source>
</evidence>
<comment type="caution">
    <text evidence="2">The sequence shown here is derived from an EMBL/GenBank/DDBJ whole genome shotgun (WGS) entry which is preliminary data.</text>
</comment>
<evidence type="ECO:0000313" key="2">
    <source>
        <dbReference type="EMBL" id="MDK2595547.1"/>
    </source>
</evidence>
<protein>
    <submittedName>
        <fullName evidence="2">Ig-like domain-containing protein</fullName>
    </submittedName>
</protein>
<keyword evidence="1" id="KW-0732">Signal</keyword>